<keyword evidence="3" id="KW-0808">Transferase</keyword>
<dbReference type="Pfam" id="PF07475">
    <property type="entry name" value="Hpr_kinase_C"/>
    <property type="match status" value="1"/>
</dbReference>
<evidence type="ECO:0000259" key="2">
    <source>
        <dbReference type="Pfam" id="PF07475"/>
    </source>
</evidence>
<dbReference type="SUPFAM" id="SSF53795">
    <property type="entry name" value="PEP carboxykinase-like"/>
    <property type="match status" value="1"/>
</dbReference>
<dbReference type="InterPro" id="IPR011104">
    <property type="entry name" value="Hpr_kin/Pase_C"/>
</dbReference>
<dbReference type="CDD" id="cd01918">
    <property type="entry name" value="HprK_C"/>
    <property type="match status" value="1"/>
</dbReference>
<organism evidence="3 4">
    <name type="scientific">Gluconobacter frateurii NRIC 0228</name>
    <dbReference type="NCBI Taxonomy" id="1307946"/>
    <lineage>
        <taxon>Bacteria</taxon>
        <taxon>Pseudomonadati</taxon>
        <taxon>Pseudomonadota</taxon>
        <taxon>Alphaproteobacteria</taxon>
        <taxon>Acetobacterales</taxon>
        <taxon>Acetobacteraceae</taxon>
        <taxon>Gluconobacter</taxon>
    </lineage>
</organism>
<evidence type="ECO:0000313" key="4">
    <source>
        <dbReference type="Proteomes" id="UP001061070"/>
    </source>
</evidence>
<sequence length="208" mass="21509">MDSDSLVSGKFAHMIRIPDPSSEGANPSPDKGADGDAAQSVAQGSKPDLEGSQSVSSRQRFPDSENFHASCVARDGKAILLCGPSGAGKSILALQLIEAGFSLVSDDRVVMKGPYAGPPPELAGLLEVRGVGLLKTSFVTNARVILKVFLGEAGERLPASERDEKTGAVILYLNGSFPGDLSRVVAAFKACCGEYQWCVGAGADVAGL</sequence>
<comment type="caution">
    <text evidence="3">The sequence shown here is derived from an EMBL/GenBank/DDBJ whole genome shotgun (WGS) entry which is preliminary data.</text>
</comment>
<keyword evidence="3" id="KW-0418">Kinase</keyword>
<proteinExistence type="predicted"/>
<evidence type="ECO:0000256" key="1">
    <source>
        <dbReference type="SAM" id="MobiDB-lite"/>
    </source>
</evidence>
<feature type="region of interest" description="Disordered" evidence="1">
    <location>
        <begin position="1"/>
        <end position="61"/>
    </location>
</feature>
<dbReference type="Proteomes" id="UP001061070">
    <property type="component" value="Unassembled WGS sequence"/>
</dbReference>
<evidence type="ECO:0000313" key="3">
    <source>
        <dbReference type="EMBL" id="GBR11825.1"/>
    </source>
</evidence>
<feature type="domain" description="HPr kinase/phosphorylase C-terminal" evidence="2">
    <location>
        <begin position="62"/>
        <end position="136"/>
    </location>
</feature>
<dbReference type="EMBL" id="BAQW01000006">
    <property type="protein sequence ID" value="GBR11825.1"/>
    <property type="molecule type" value="Genomic_DNA"/>
</dbReference>
<accession>A0ABQ0QBC1</accession>
<keyword evidence="4" id="KW-1185">Reference proteome</keyword>
<reference evidence="3" key="1">
    <citation type="submission" date="2013-04" db="EMBL/GenBank/DDBJ databases">
        <title>The genome sequencing project of 58 acetic acid bacteria.</title>
        <authorList>
            <person name="Okamoto-Kainuma A."/>
            <person name="Ishikawa M."/>
            <person name="Umino S."/>
            <person name="Koizumi Y."/>
            <person name="Shiwa Y."/>
            <person name="Yoshikawa H."/>
            <person name="Matsutani M."/>
            <person name="Matsushita K."/>
        </authorList>
    </citation>
    <scope>NUCLEOTIDE SEQUENCE</scope>
    <source>
        <strain evidence="3">NRIC 0228</strain>
    </source>
</reference>
<dbReference type="InterPro" id="IPR027417">
    <property type="entry name" value="P-loop_NTPase"/>
</dbReference>
<gene>
    <name evidence="3" type="ORF">AA0228_1505</name>
</gene>
<dbReference type="GO" id="GO:0016301">
    <property type="term" value="F:kinase activity"/>
    <property type="evidence" value="ECO:0007669"/>
    <property type="project" value="UniProtKB-KW"/>
</dbReference>
<dbReference type="Gene3D" id="3.40.50.300">
    <property type="entry name" value="P-loop containing nucleotide triphosphate hydrolases"/>
    <property type="match status" value="1"/>
</dbReference>
<name>A0ABQ0QBC1_9PROT</name>
<protein>
    <submittedName>
        <fullName evidence="3">HPr kinase</fullName>
    </submittedName>
</protein>